<dbReference type="InterPro" id="IPR038667">
    <property type="entry name" value="XkdH-like_sf"/>
</dbReference>
<organism evidence="1">
    <name type="scientific">Hungatella hathewayi</name>
    <dbReference type="NCBI Taxonomy" id="154046"/>
    <lineage>
        <taxon>Bacteria</taxon>
        <taxon>Bacillati</taxon>
        <taxon>Bacillota</taxon>
        <taxon>Clostridia</taxon>
        <taxon>Lachnospirales</taxon>
        <taxon>Lachnospiraceae</taxon>
        <taxon>Hungatella</taxon>
    </lineage>
</organism>
<sequence>MTEADILATTYEDTVTVYRAFKDTLPGGESVFKSGLDGKVVYEDVECALSTHTGGKLQQSKSTAKTETTFCLFTRPEVDIQTNDFLVITHFGKKIEAVAGFPECMKSHNNIPVKLDKETV</sequence>
<dbReference type="RefSeq" id="WP_107435402.1">
    <property type="nucleotide sequence ID" value="NZ_CACRUH010000101.1"/>
</dbReference>
<proteinExistence type="predicted"/>
<dbReference type="EMBL" id="CACRUH010000101">
    <property type="protein sequence ID" value="VYU83796.1"/>
    <property type="molecule type" value="Genomic_DNA"/>
</dbReference>
<accession>A0A6N3I3G0</accession>
<reference evidence="1" key="1">
    <citation type="submission" date="2019-11" db="EMBL/GenBank/DDBJ databases">
        <authorList>
            <person name="Feng L."/>
        </authorList>
    </citation>
    <scope>NUCLEOTIDE SEQUENCE</scope>
    <source>
        <strain evidence="1">ChathewayiLFYP18</strain>
    </source>
</reference>
<name>A0A6N3I3G0_9FIRM</name>
<gene>
    <name evidence="1" type="ORF">CHLFYP18_04575</name>
</gene>
<dbReference type="Gene3D" id="2.40.10.370">
    <property type="entry name" value="Protein of unknown function DUF3599"/>
    <property type="match status" value="1"/>
</dbReference>
<evidence type="ECO:0000313" key="1">
    <source>
        <dbReference type="EMBL" id="VYU83796.1"/>
    </source>
</evidence>
<evidence type="ECO:0008006" key="2">
    <source>
        <dbReference type="Google" id="ProtNLM"/>
    </source>
</evidence>
<protein>
    <recommendedName>
        <fullName evidence="2">Head-tail adaptor protein</fullName>
    </recommendedName>
</protein>
<dbReference type="GeneID" id="93278911"/>
<dbReference type="AlphaFoldDB" id="A0A6N3I3G0"/>